<accession>A0A060DBV9</accession>
<dbReference type="InterPro" id="IPR005135">
    <property type="entry name" value="Endo/exonuclease/phosphatase"/>
</dbReference>
<name>A0A060DBV9_9ZZZZ</name>
<dbReference type="Pfam" id="PF03372">
    <property type="entry name" value="Exo_endo_phos"/>
    <property type="match status" value="1"/>
</dbReference>
<reference evidence="2" key="1">
    <citation type="submission" date="2014-02" db="EMBL/GenBank/DDBJ databases">
        <authorList>
            <person name="Madsen J."/>
        </authorList>
    </citation>
    <scope>NUCLEOTIDE SEQUENCE</scope>
</reference>
<dbReference type="GO" id="GO:0003824">
    <property type="term" value="F:catalytic activity"/>
    <property type="evidence" value="ECO:0007669"/>
    <property type="project" value="InterPro"/>
</dbReference>
<reference evidence="2" key="2">
    <citation type="journal article" date="2016" name="Sci. Rep.">
        <title>ExoMeg1: a new exonuclease from metagenomic library.</title>
        <authorList>
            <person name="Silva-Portela R.C."/>
            <person name="Carvalho F.M."/>
            <person name="Pereira C.P."/>
            <person name="de Souza-Pinto N.C."/>
            <person name="Modesti M."/>
            <person name="Fuchs R.P."/>
            <person name="Agnez-Lima L.F."/>
        </authorList>
    </citation>
    <scope>NUCLEOTIDE SEQUENCE</scope>
</reference>
<dbReference type="EMBL" id="KJ436741">
    <property type="protein sequence ID" value="AIB07915.1"/>
    <property type="molecule type" value="Genomic_DNA"/>
</dbReference>
<proteinExistence type="predicted"/>
<dbReference type="Gene3D" id="3.60.10.10">
    <property type="entry name" value="Endonuclease/exonuclease/phosphatase"/>
    <property type="match status" value="1"/>
</dbReference>
<feature type="domain" description="Endonuclease/exonuclease/phosphatase" evidence="1">
    <location>
        <begin position="6"/>
        <end position="314"/>
    </location>
</feature>
<dbReference type="InterPro" id="IPR036691">
    <property type="entry name" value="Endo/exonu/phosph_ase_sf"/>
</dbReference>
<protein>
    <submittedName>
        <fullName evidence="2">EXOMEG1</fullName>
    </submittedName>
</protein>
<evidence type="ECO:0000313" key="2">
    <source>
        <dbReference type="EMBL" id="AIB07915.1"/>
    </source>
</evidence>
<organism evidence="2">
    <name type="scientific">uncultured organism</name>
    <dbReference type="NCBI Taxonomy" id="155900"/>
    <lineage>
        <taxon>unclassified sequences</taxon>
        <taxon>environmental samples</taxon>
    </lineage>
</organism>
<dbReference type="SUPFAM" id="SSF56219">
    <property type="entry name" value="DNase I-like"/>
    <property type="match status" value="1"/>
</dbReference>
<evidence type="ECO:0000259" key="1">
    <source>
        <dbReference type="Pfam" id="PF03372"/>
    </source>
</evidence>
<sequence>MEVRIATFNIFWFPSSTFIGNSRSVEDLDKLREVIKRLDADILVFQEILDLQALENLLSLIPDRSYSLRDQDGNWAASGAEKPNDLKVPIAFDSNKLELLEAGRALLAGQSPASWGRRDPVAARFRPIGGGTPLTVIGVHLKSGILTEGAEAETPDDEIRIEEMENLTNWIKTLAPITPSGQPRPANESTVLIGDFNAIRGNVALKPLLSDAELSKWSWPQPRFASAMSPSTVEVNLPLKERWTTHLDREVIDHVIVSPEVKLVEGPWVYAFDYDDSWLQAANVTKDWLEQSGYTFKKGNNLKAVENLHRISDHRPVRVIVELT</sequence>
<dbReference type="AlphaFoldDB" id="A0A060DBV9"/>